<dbReference type="EMBL" id="CP109441">
    <property type="protein sequence ID" value="WUV45115.1"/>
    <property type="molecule type" value="Genomic_DNA"/>
</dbReference>
<feature type="transmembrane region" description="Helical" evidence="1">
    <location>
        <begin position="140"/>
        <end position="164"/>
    </location>
</feature>
<organism evidence="2 3">
    <name type="scientific">Nocardia vinacea</name>
    <dbReference type="NCBI Taxonomy" id="96468"/>
    <lineage>
        <taxon>Bacteria</taxon>
        <taxon>Bacillati</taxon>
        <taxon>Actinomycetota</taxon>
        <taxon>Actinomycetes</taxon>
        <taxon>Mycobacteriales</taxon>
        <taxon>Nocardiaceae</taxon>
        <taxon>Nocardia</taxon>
    </lineage>
</organism>
<accession>A0ABZ1YS60</accession>
<name>A0ABZ1YS60_9NOCA</name>
<feature type="transmembrane region" description="Helical" evidence="1">
    <location>
        <begin position="410"/>
        <end position="433"/>
    </location>
</feature>
<feature type="transmembrane region" description="Helical" evidence="1">
    <location>
        <begin position="102"/>
        <end position="119"/>
    </location>
</feature>
<keyword evidence="3" id="KW-1185">Reference proteome</keyword>
<feature type="transmembrane region" description="Helical" evidence="1">
    <location>
        <begin position="358"/>
        <end position="379"/>
    </location>
</feature>
<feature type="transmembrane region" description="Helical" evidence="1">
    <location>
        <begin position="176"/>
        <end position="197"/>
    </location>
</feature>
<feature type="transmembrane region" description="Helical" evidence="1">
    <location>
        <begin position="521"/>
        <end position="539"/>
    </location>
</feature>
<feature type="transmembrane region" description="Helical" evidence="1">
    <location>
        <begin position="475"/>
        <end position="492"/>
    </location>
</feature>
<evidence type="ECO:0000313" key="2">
    <source>
        <dbReference type="EMBL" id="WUV45115.1"/>
    </source>
</evidence>
<feature type="transmembrane region" description="Helical" evidence="1">
    <location>
        <begin position="38"/>
        <end position="55"/>
    </location>
</feature>
<proteinExistence type="predicted"/>
<sequence length="545" mass="56716">MTTATVGGRHYATPAVRGSADFAGTAQLLRLFLRRDRIVLPLWVFAFGLLPAAYVSSAKAVYTTQADLEHAAKSVMESPALIAMYGPVFSTDLGSVGLWKAGPFYAMIAIATILTVIRHTRVEEESGRAELVGATSVGRYAGLTAAMIMTATGCLIVAILSSLALYGSDLPAAGSLAYGATLGGAGLAWAGVAAVAAQVSVGARVARGVAFGALGTAFALRAVGDAGNGVLSWFSPLGWCINMRPYADERWWVLIPLLTVAVVATVVAYVLLRQRDTGSGLLAERPGAPVAAPALSGPSGLAWRLQRGSLLAWSIGFVLYGSLMGGAINSVGDMLDNSKQVRDVITRMGGTDALQNSFITFALGMLAIAASAYSISAVLRLHEEESNQRAEATLAGSVSRERYALSHIGIALLGPVVLLFLAGTAVGVIYGISDGDLAGKLGDCLGAAAVQLPAVWVLTAITVAIYGLAPRYTPVAWGVLSTMIIIFVIGALDGLPQWVRDLVPFAHPPKLPGSSFEATPILWLLGIVIVLLGAGIVGFRRRDLR</sequence>
<evidence type="ECO:0000256" key="1">
    <source>
        <dbReference type="SAM" id="Phobius"/>
    </source>
</evidence>
<keyword evidence="1" id="KW-0812">Transmembrane</keyword>
<keyword evidence="1" id="KW-1133">Transmembrane helix</keyword>
<feature type="transmembrane region" description="Helical" evidence="1">
    <location>
        <begin position="445"/>
        <end position="468"/>
    </location>
</feature>
<protein>
    <submittedName>
        <fullName evidence="2">ABC transporter permease</fullName>
    </submittedName>
</protein>
<keyword evidence="1" id="KW-0472">Membrane</keyword>
<dbReference type="Proteomes" id="UP001432062">
    <property type="component" value="Chromosome"/>
</dbReference>
<feature type="transmembrane region" description="Helical" evidence="1">
    <location>
        <begin position="310"/>
        <end position="328"/>
    </location>
</feature>
<feature type="transmembrane region" description="Helical" evidence="1">
    <location>
        <begin position="251"/>
        <end position="272"/>
    </location>
</feature>
<gene>
    <name evidence="2" type="ORF">OG563_39310</name>
</gene>
<reference evidence="2" key="1">
    <citation type="submission" date="2022-10" db="EMBL/GenBank/DDBJ databases">
        <title>The complete genomes of actinobacterial strains from the NBC collection.</title>
        <authorList>
            <person name="Joergensen T.S."/>
            <person name="Alvarez Arevalo M."/>
            <person name="Sterndorff E.B."/>
            <person name="Faurdal D."/>
            <person name="Vuksanovic O."/>
            <person name="Mourched A.-S."/>
            <person name="Charusanti P."/>
            <person name="Shaw S."/>
            <person name="Blin K."/>
            <person name="Weber T."/>
        </authorList>
    </citation>
    <scope>NUCLEOTIDE SEQUENCE</scope>
    <source>
        <strain evidence="2">NBC_01482</strain>
    </source>
</reference>
<evidence type="ECO:0000313" key="3">
    <source>
        <dbReference type="Proteomes" id="UP001432062"/>
    </source>
</evidence>
<dbReference type="RefSeq" id="WP_329408430.1">
    <property type="nucleotide sequence ID" value="NZ_CP109441.1"/>
</dbReference>
<feature type="transmembrane region" description="Helical" evidence="1">
    <location>
        <begin position="209"/>
        <end position="231"/>
    </location>
</feature>